<gene>
    <name evidence="3" type="ORF">C7212DRAFT_287932</name>
</gene>
<proteinExistence type="predicted"/>
<name>A0A317SE79_9PEZI</name>
<reference evidence="3 4" key="1">
    <citation type="submission" date="2018-03" db="EMBL/GenBank/DDBJ databases">
        <title>Genomes of Pezizomycetes fungi and the evolution of truffles.</title>
        <authorList>
            <person name="Murat C."/>
            <person name="Payen T."/>
            <person name="Noel B."/>
            <person name="Kuo A."/>
            <person name="Martin F.M."/>
        </authorList>
    </citation>
    <scope>NUCLEOTIDE SEQUENCE [LARGE SCALE GENOMIC DNA]</scope>
    <source>
        <strain evidence="3">091103-1</strain>
    </source>
</reference>
<evidence type="ECO:0000313" key="3">
    <source>
        <dbReference type="EMBL" id="PWW72027.1"/>
    </source>
</evidence>
<sequence length="143" mass="14504">MFRQTVPSALLLLLVCCCGATLSQATSTVSFESAVPVSSLAASTTSTSIGADGNNSISAGSSCPLRYHDCAVIGQPNVCCTLDQVCISDDSGMPACCPFRTKCVGSGNSIPSSGPTNSGLMFGLYAFLTAGAAAIYLVKVYPL</sequence>
<keyword evidence="1" id="KW-0472">Membrane</keyword>
<evidence type="ECO:0000256" key="1">
    <source>
        <dbReference type="SAM" id="Phobius"/>
    </source>
</evidence>
<dbReference type="OrthoDB" id="5410926at2759"/>
<comment type="caution">
    <text evidence="3">The sequence shown here is derived from an EMBL/GenBank/DDBJ whole genome shotgun (WGS) entry which is preliminary data.</text>
</comment>
<accession>A0A317SE79</accession>
<dbReference type="EMBL" id="PYWC01000122">
    <property type="protein sequence ID" value="PWW72027.1"/>
    <property type="molecule type" value="Genomic_DNA"/>
</dbReference>
<dbReference type="AlphaFoldDB" id="A0A317SE79"/>
<feature type="chain" id="PRO_5016340274" description="Hydrophobin" evidence="2">
    <location>
        <begin position="26"/>
        <end position="143"/>
    </location>
</feature>
<keyword evidence="4" id="KW-1185">Reference proteome</keyword>
<organism evidence="3 4">
    <name type="scientific">Tuber magnatum</name>
    <name type="common">white Piedmont truffle</name>
    <dbReference type="NCBI Taxonomy" id="42249"/>
    <lineage>
        <taxon>Eukaryota</taxon>
        <taxon>Fungi</taxon>
        <taxon>Dikarya</taxon>
        <taxon>Ascomycota</taxon>
        <taxon>Pezizomycotina</taxon>
        <taxon>Pezizomycetes</taxon>
        <taxon>Pezizales</taxon>
        <taxon>Tuberaceae</taxon>
        <taxon>Tuber</taxon>
    </lineage>
</organism>
<evidence type="ECO:0008006" key="5">
    <source>
        <dbReference type="Google" id="ProtNLM"/>
    </source>
</evidence>
<keyword evidence="2" id="KW-0732">Signal</keyword>
<dbReference type="STRING" id="42249.A0A317SE79"/>
<evidence type="ECO:0000256" key="2">
    <source>
        <dbReference type="SAM" id="SignalP"/>
    </source>
</evidence>
<keyword evidence="1" id="KW-0812">Transmembrane</keyword>
<dbReference type="Proteomes" id="UP000246991">
    <property type="component" value="Unassembled WGS sequence"/>
</dbReference>
<protein>
    <recommendedName>
        <fullName evidence="5">Hydrophobin</fullName>
    </recommendedName>
</protein>
<evidence type="ECO:0000313" key="4">
    <source>
        <dbReference type="Proteomes" id="UP000246991"/>
    </source>
</evidence>
<keyword evidence="1" id="KW-1133">Transmembrane helix</keyword>
<feature type="transmembrane region" description="Helical" evidence="1">
    <location>
        <begin position="119"/>
        <end position="138"/>
    </location>
</feature>
<feature type="signal peptide" evidence="2">
    <location>
        <begin position="1"/>
        <end position="25"/>
    </location>
</feature>